<dbReference type="InterPro" id="IPR025110">
    <property type="entry name" value="AMP-bd_C"/>
</dbReference>
<dbReference type="InterPro" id="IPR000873">
    <property type="entry name" value="AMP-dep_synth/lig_dom"/>
</dbReference>
<protein>
    <submittedName>
        <fullName evidence="5">Fatty-acyl-CoA synthase</fullName>
        <ecNumber evidence="5">6.2.1.-</ecNumber>
    </submittedName>
</protein>
<evidence type="ECO:0000259" key="3">
    <source>
        <dbReference type="Pfam" id="PF00501"/>
    </source>
</evidence>
<evidence type="ECO:0000313" key="6">
    <source>
        <dbReference type="Proteomes" id="UP000585905"/>
    </source>
</evidence>
<evidence type="ECO:0000313" key="5">
    <source>
        <dbReference type="EMBL" id="MBA8848702.1"/>
    </source>
</evidence>
<dbReference type="CDD" id="cd17631">
    <property type="entry name" value="FACL_FadD13-like"/>
    <property type="match status" value="1"/>
</dbReference>
<feature type="domain" description="AMP-binding enzyme C-terminal" evidence="4">
    <location>
        <begin position="415"/>
        <end position="490"/>
    </location>
</feature>
<dbReference type="InterPro" id="IPR042099">
    <property type="entry name" value="ANL_N_sf"/>
</dbReference>
<gene>
    <name evidence="5" type="ORF">FHX53_002312</name>
</gene>
<dbReference type="EC" id="6.2.1.-" evidence="5"/>
<dbReference type="Pfam" id="PF00501">
    <property type="entry name" value="AMP-binding"/>
    <property type="match status" value="1"/>
</dbReference>
<comment type="caution">
    <text evidence="5">The sequence shown here is derived from an EMBL/GenBank/DDBJ whole genome shotgun (WGS) entry which is preliminary data.</text>
</comment>
<keyword evidence="2 5" id="KW-0436">Ligase</keyword>
<dbReference type="AlphaFoldDB" id="A0A839EE61"/>
<dbReference type="Proteomes" id="UP000585905">
    <property type="component" value="Unassembled WGS sequence"/>
</dbReference>
<proteinExistence type="inferred from homology"/>
<dbReference type="GO" id="GO:0006631">
    <property type="term" value="P:fatty acid metabolic process"/>
    <property type="evidence" value="ECO:0007669"/>
    <property type="project" value="TreeGrafter"/>
</dbReference>
<evidence type="ECO:0000259" key="4">
    <source>
        <dbReference type="Pfam" id="PF13193"/>
    </source>
</evidence>
<comment type="similarity">
    <text evidence="1">Belongs to the ATP-dependent AMP-binding enzyme family.</text>
</comment>
<name>A0A839EE61_9MICO</name>
<evidence type="ECO:0000256" key="2">
    <source>
        <dbReference type="ARBA" id="ARBA00022598"/>
    </source>
</evidence>
<dbReference type="PROSITE" id="PS00455">
    <property type="entry name" value="AMP_BINDING"/>
    <property type="match status" value="1"/>
</dbReference>
<dbReference type="Pfam" id="PF13193">
    <property type="entry name" value="AMP-binding_C"/>
    <property type="match status" value="1"/>
</dbReference>
<reference evidence="5 6" key="1">
    <citation type="submission" date="2020-07" db="EMBL/GenBank/DDBJ databases">
        <title>Sequencing the genomes of 1000 actinobacteria strains.</title>
        <authorList>
            <person name="Klenk H.-P."/>
        </authorList>
    </citation>
    <scope>NUCLEOTIDE SEQUENCE [LARGE SCALE GENOMIC DNA]</scope>
    <source>
        <strain evidence="5 6">DSM 19663</strain>
    </source>
</reference>
<dbReference type="EMBL" id="JACGWX010000006">
    <property type="protein sequence ID" value="MBA8848702.1"/>
    <property type="molecule type" value="Genomic_DNA"/>
</dbReference>
<keyword evidence="6" id="KW-1185">Reference proteome</keyword>
<dbReference type="RefSeq" id="WP_246335672.1">
    <property type="nucleotide sequence ID" value="NZ_BAAAOV010000011.1"/>
</dbReference>
<dbReference type="InterPro" id="IPR045851">
    <property type="entry name" value="AMP-bd_C_sf"/>
</dbReference>
<dbReference type="Gene3D" id="3.40.50.12780">
    <property type="entry name" value="N-terminal domain of ligase-like"/>
    <property type="match status" value="1"/>
</dbReference>
<dbReference type="FunFam" id="3.30.300.30:FF:000008">
    <property type="entry name" value="2,3-dihydroxybenzoate-AMP ligase"/>
    <property type="match status" value="1"/>
</dbReference>
<dbReference type="InterPro" id="IPR020845">
    <property type="entry name" value="AMP-binding_CS"/>
</dbReference>
<sequence>MNQFRPGATMPSGIGTWVRNRRTKSARQPAILFSGEVQTYDALSDRIDRLASGLSSQGIAKGDRVAYLGSNHPSLIETMLASALLGAVFVPLNTRLTEIEISYQLEHSSARMLILSPEHRATGEAAAKTAGVRDVVPLAEEYERLLHNGRAPAPVEVDLHDPAVIIYTSGTTGHPKGAVLTHGNLTWNALNVIVDYDVTSKTRALMISPLFHAAALGMGALPTLLKGGLLLLEERFDPSQALRAIEEHRVTSLSGVPTTFQLLMEDPTWDATDLSSLQSLTCGGSAVPSRVRDEYERRGLQFSSGYGLTESSPGVTCLPSQYSSTHGQSSGLAHFFTEVRIGESAHDAAGEIEVRGPNVFSGYWQDPIATSSAFTDDGWLRTGDVGIIDEAGFLTIVGRSKDMIISGGENIYCAEVEHAILTIPGVTGAAVIGVPHERWGEVPHALVTLEPGARLDRDWFVEQLSSTLARYKVPRTVDVLEDLPRTATGKVRKHVLLAQVLNGQAPNL</sequence>
<feature type="domain" description="AMP-dependent synthetase/ligase" evidence="3">
    <location>
        <begin position="23"/>
        <end position="364"/>
    </location>
</feature>
<dbReference type="PANTHER" id="PTHR43201:SF5">
    <property type="entry name" value="MEDIUM-CHAIN ACYL-COA LIGASE ACSF2, MITOCHONDRIAL"/>
    <property type="match status" value="1"/>
</dbReference>
<evidence type="ECO:0000256" key="1">
    <source>
        <dbReference type="ARBA" id="ARBA00006432"/>
    </source>
</evidence>
<dbReference type="GO" id="GO:0031956">
    <property type="term" value="F:medium-chain fatty acid-CoA ligase activity"/>
    <property type="evidence" value="ECO:0007669"/>
    <property type="project" value="TreeGrafter"/>
</dbReference>
<dbReference type="PANTHER" id="PTHR43201">
    <property type="entry name" value="ACYL-COA SYNTHETASE"/>
    <property type="match status" value="1"/>
</dbReference>
<dbReference type="Gene3D" id="3.30.300.30">
    <property type="match status" value="1"/>
</dbReference>
<dbReference type="SUPFAM" id="SSF56801">
    <property type="entry name" value="Acetyl-CoA synthetase-like"/>
    <property type="match status" value="1"/>
</dbReference>
<organism evidence="5 6">
    <name type="scientific">Microcella alkalica</name>
    <dbReference type="NCBI Taxonomy" id="355930"/>
    <lineage>
        <taxon>Bacteria</taxon>
        <taxon>Bacillati</taxon>
        <taxon>Actinomycetota</taxon>
        <taxon>Actinomycetes</taxon>
        <taxon>Micrococcales</taxon>
        <taxon>Microbacteriaceae</taxon>
        <taxon>Microcella</taxon>
    </lineage>
</organism>
<accession>A0A839EE61</accession>